<keyword evidence="1" id="KW-0175">Coiled coil</keyword>
<keyword evidence="3" id="KW-0732">Signal</keyword>
<dbReference type="Proteomes" id="UP000192132">
    <property type="component" value="Unassembled WGS sequence"/>
</dbReference>
<reference evidence="4 5" key="1">
    <citation type="submission" date="2016-10" db="EMBL/GenBank/DDBJ databases">
        <title>Draft Genome sequence of Alkanindiges sp. strain H1.</title>
        <authorList>
            <person name="Subhash Y."/>
            <person name="Lee S."/>
        </authorList>
    </citation>
    <scope>NUCLEOTIDE SEQUENCE [LARGE SCALE GENOMIC DNA]</scope>
    <source>
        <strain evidence="4 5">H1</strain>
    </source>
</reference>
<proteinExistence type="predicted"/>
<dbReference type="EMBL" id="MLCN01000006">
    <property type="protein sequence ID" value="ONG41934.1"/>
    <property type="molecule type" value="Genomic_DNA"/>
</dbReference>
<dbReference type="RefSeq" id="WP_076877054.1">
    <property type="nucleotide sequence ID" value="NZ_MLCN01000006.1"/>
</dbReference>
<protein>
    <recommendedName>
        <fullName evidence="6">DUF4124 domain-containing protein</fullName>
    </recommendedName>
</protein>
<evidence type="ECO:0000256" key="3">
    <source>
        <dbReference type="SAM" id="SignalP"/>
    </source>
</evidence>
<feature type="region of interest" description="Disordered" evidence="2">
    <location>
        <begin position="109"/>
        <end position="147"/>
    </location>
</feature>
<evidence type="ECO:0000256" key="1">
    <source>
        <dbReference type="SAM" id="Coils"/>
    </source>
</evidence>
<evidence type="ECO:0000313" key="5">
    <source>
        <dbReference type="Proteomes" id="UP000192132"/>
    </source>
</evidence>
<name>A0A1S8CYK3_9GAMM</name>
<comment type="caution">
    <text evidence="4">The sequence shown here is derived from an EMBL/GenBank/DDBJ whole genome shotgun (WGS) entry which is preliminary data.</text>
</comment>
<evidence type="ECO:0008006" key="6">
    <source>
        <dbReference type="Google" id="ProtNLM"/>
    </source>
</evidence>
<evidence type="ECO:0000313" key="4">
    <source>
        <dbReference type="EMBL" id="ONG41934.1"/>
    </source>
</evidence>
<gene>
    <name evidence="4" type="ORF">BKE30_02295</name>
</gene>
<feature type="chain" id="PRO_5011961389" description="DUF4124 domain-containing protein" evidence="3">
    <location>
        <begin position="28"/>
        <end position="240"/>
    </location>
</feature>
<dbReference type="OrthoDB" id="6717120at2"/>
<keyword evidence="5" id="KW-1185">Reference proteome</keyword>
<dbReference type="AlphaFoldDB" id="A0A1S8CYK3"/>
<accession>A0A1S8CYK3</accession>
<sequence>MAKLFKVFAFSTLALSFQALSLQATYAEDTIYTWTDEQESLTNYGGIPPDEELGSDAVKVIDLQKGVTTKVDFPARAVDATVEKNKLQLKPHAGYPAAAIAAMNPNAQTEAATPAASTSTPKMLGSSTPVPPAGNTEQAKPAAQSGMLASGKVSSFINEEEAKKLSEQENKLEEQAKSARRIALEKRRDEMKALAERVRNGAASRQEIAALMTYRQTASFGEARSALARPKTAKRVELND</sequence>
<evidence type="ECO:0000256" key="2">
    <source>
        <dbReference type="SAM" id="MobiDB-lite"/>
    </source>
</evidence>
<feature type="signal peptide" evidence="3">
    <location>
        <begin position="1"/>
        <end position="27"/>
    </location>
</feature>
<organism evidence="4 5">
    <name type="scientific">Alkanindiges hydrocarboniclasticus</name>
    <dbReference type="NCBI Taxonomy" id="1907941"/>
    <lineage>
        <taxon>Bacteria</taxon>
        <taxon>Pseudomonadati</taxon>
        <taxon>Pseudomonadota</taxon>
        <taxon>Gammaproteobacteria</taxon>
        <taxon>Moraxellales</taxon>
        <taxon>Moraxellaceae</taxon>
        <taxon>Alkanindiges</taxon>
    </lineage>
</organism>
<feature type="compositionally biased region" description="Low complexity" evidence="2">
    <location>
        <begin position="109"/>
        <end position="121"/>
    </location>
</feature>
<feature type="coiled-coil region" evidence="1">
    <location>
        <begin position="158"/>
        <end position="185"/>
    </location>
</feature>